<reference evidence="2" key="1">
    <citation type="submission" date="2020-06" db="EMBL/GenBank/DDBJ databases">
        <authorList>
            <person name="Li T."/>
            <person name="Hu X."/>
            <person name="Zhang T."/>
            <person name="Song X."/>
            <person name="Zhang H."/>
            <person name="Dai N."/>
            <person name="Sheng W."/>
            <person name="Hou X."/>
            <person name="Wei L."/>
        </authorList>
    </citation>
    <scope>NUCLEOTIDE SEQUENCE</scope>
    <source>
        <strain evidence="2">G02</strain>
        <tissue evidence="2">Leaf</tissue>
    </source>
</reference>
<keyword evidence="1" id="KW-0812">Transmembrane</keyword>
<protein>
    <submittedName>
        <fullName evidence="2">Uncharacterized protein</fullName>
    </submittedName>
</protein>
<name>A0AAW2V186_SESRA</name>
<comment type="caution">
    <text evidence="2">The sequence shown here is derived from an EMBL/GenBank/DDBJ whole genome shotgun (WGS) entry which is preliminary data.</text>
</comment>
<dbReference type="PANTHER" id="PTHR33240:SF17">
    <property type="entry name" value="EUKARYOTIC PEPTIDE CHAIN RELEASE FACTOR GTP-BINDING SUBUNIT-LIKE"/>
    <property type="match status" value="1"/>
</dbReference>
<sequence length="141" mass="15684">MGSQNDPMVIKMDVANFLVHKGLIDNGSSVDIFFMDLLRKMEMTIASLRPLSTPLIGFGGSKVILLGSIDLPVSIGTKPKRKTMMVKFLVVEMTFAYNIILGQLGLNLFKAVLATFYLKMKFPIAHEIGEVSCDQKKVRRC</sequence>
<gene>
    <name evidence="2" type="ORF">Sradi_0870200</name>
</gene>
<dbReference type="EMBL" id="JACGWJ010000004">
    <property type="protein sequence ID" value="KAL0423354.1"/>
    <property type="molecule type" value="Genomic_DNA"/>
</dbReference>
<accession>A0AAW2V186</accession>
<evidence type="ECO:0000256" key="1">
    <source>
        <dbReference type="SAM" id="Phobius"/>
    </source>
</evidence>
<dbReference type="Gene3D" id="2.40.70.10">
    <property type="entry name" value="Acid Proteases"/>
    <property type="match status" value="1"/>
</dbReference>
<feature type="transmembrane region" description="Helical" evidence="1">
    <location>
        <begin position="95"/>
        <end position="118"/>
    </location>
</feature>
<dbReference type="InterPro" id="IPR021109">
    <property type="entry name" value="Peptidase_aspartic_dom_sf"/>
</dbReference>
<evidence type="ECO:0000313" key="2">
    <source>
        <dbReference type="EMBL" id="KAL0423354.1"/>
    </source>
</evidence>
<dbReference type="CDD" id="cd00303">
    <property type="entry name" value="retropepsin_like"/>
    <property type="match status" value="1"/>
</dbReference>
<organism evidence="2">
    <name type="scientific">Sesamum radiatum</name>
    <name type="common">Black benniseed</name>
    <dbReference type="NCBI Taxonomy" id="300843"/>
    <lineage>
        <taxon>Eukaryota</taxon>
        <taxon>Viridiplantae</taxon>
        <taxon>Streptophyta</taxon>
        <taxon>Embryophyta</taxon>
        <taxon>Tracheophyta</taxon>
        <taxon>Spermatophyta</taxon>
        <taxon>Magnoliopsida</taxon>
        <taxon>eudicotyledons</taxon>
        <taxon>Gunneridae</taxon>
        <taxon>Pentapetalae</taxon>
        <taxon>asterids</taxon>
        <taxon>lamiids</taxon>
        <taxon>Lamiales</taxon>
        <taxon>Pedaliaceae</taxon>
        <taxon>Sesamum</taxon>
    </lineage>
</organism>
<dbReference type="AlphaFoldDB" id="A0AAW2V186"/>
<proteinExistence type="predicted"/>
<dbReference type="PANTHER" id="PTHR33240">
    <property type="entry name" value="OS08G0508500 PROTEIN"/>
    <property type="match status" value="1"/>
</dbReference>
<reference evidence="2" key="2">
    <citation type="journal article" date="2024" name="Plant">
        <title>Genomic evolution and insights into agronomic trait innovations of Sesamum species.</title>
        <authorList>
            <person name="Miao H."/>
            <person name="Wang L."/>
            <person name="Qu L."/>
            <person name="Liu H."/>
            <person name="Sun Y."/>
            <person name="Le M."/>
            <person name="Wang Q."/>
            <person name="Wei S."/>
            <person name="Zheng Y."/>
            <person name="Lin W."/>
            <person name="Duan Y."/>
            <person name="Cao H."/>
            <person name="Xiong S."/>
            <person name="Wang X."/>
            <person name="Wei L."/>
            <person name="Li C."/>
            <person name="Ma Q."/>
            <person name="Ju M."/>
            <person name="Zhao R."/>
            <person name="Li G."/>
            <person name="Mu C."/>
            <person name="Tian Q."/>
            <person name="Mei H."/>
            <person name="Zhang T."/>
            <person name="Gao T."/>
            <person name="Zhang H."/>
        </authorList>
    </citation>
    <scope>NUCLEOTIDE SEQUENCE</scope>
    <source>
        <strain evidence="2">G02</strain>
    </source>
</reference>
<keyword evidence="1" id="KW-0472">Membrane</keyword>
<keyword evidence="1" id="KW-1133">Transmembrane helix</keyword>
<feature type="transmembrane region" description="Helical" evidence="1">
    <location>
        <begin position="55"/>
        <end position="75"/>
    </location>
</feature>